<evidence type="ECO:0000313" key="14">
    <source>
        <dbReference type="Proteomes" id="UP001208017"/>
    </source>
</evidence>
<evidence type="ECO:0000256" key="7">
    <source>
        <dbReference type="ARBA" id="ARBA00022840"/>
    </source>
</evidence>
<evidence type="ECO:0000256" key="3">
    <source>
        <dbReference type="ARBA" id="ARBA00022553"/>
    </source>
</evidence>
<dbReference type="InterPro" id="IPR000014">
    <property type="entry name" value="PAS"/>
</dbReference>
<keyword evidence="5" id="KW-0547">Nucleotide-binding</keyword>
<evidence type="ECO:0000256" key="2">
    <source>
        <dbReference type="ARBA" id="ARBA00012438"/>
    </source>
</evidence>
<feature type="domain" description="PAS" evidence="11">
    <location>
        <begin position="115"/>
        <end position="189"/>
    </location>
</feature>
<keyword evidence="4" id="KW-0808">Transferase</keyword>
<evidence type="ECO:0000256" key="4">
    <source>
        <dbReference type="ARBA" id="ARBA00022679"/>
    </source>
</evidence>
<dbReference type="InterPro" id="IPR036890">
    <property type="entry name" value="HATPase_C_sf"/>
</dbReference>
<keyword evidence="9" id="KW-0812">Transmembrane</keyword>
<keyword evidence="9" id="KW-1133">Transmembrane helix</keyword>
<dbReference type="InterPro" id="IPR003661">
    <property type="entry name" value="HisK_dim/P_dom"/>
</dbReference>
<reference evidence="13 14" key="1">
    <citation type="submission" date="2022-11" db="EMBL/GenBank/DDBJ databases">
        <title>Study of microbial diversity in lake waters.</title>
        <authorList>
            <person name="Zhang J."/>
        </authorList>
    </citation>
    <scope>NUCLEOTIDE SEQUENCE [LARGE SCALE GENOMIC DNA]</scope>
    <source>
        <strain evidence="13 14">DT12</strain>
    </source>
</reference>
<dbReference type="PROSITE" id="PS50109">
    <property type="entry name" value="HIS_KIN"/>
    <property type="match status" value="1"/>
</dbReference>
<dbReference type="PROSITE" id="PS50113">
    <property type="entry name" value="PAC"/>
    <property type="match status" value="1"/>
</dbReference>
<evidence type="ECO:0000256" key="5">
    <source>
        <dbReference type="ARBA" id="ARBA00022741"/>
    </source>
</evidence>
<feature type="domain" description="Histidine kinase" evidence="10">
    <location>
        <begin position="250"/>
        <end position="458"/>
    </location>
</feature>
<gene>
    <name evidence="13" type="ORF">OS242_14815</name>
</gene>
<dbReference type="EMBL" id="JAPMLT010000009">
    <property type="protein sequence ID" value="MCX7571221.1"/>
    <property type="molecule type" value="Genomic_DNA"/>
</dbReference>
<keyword evidence="6" id="KW-0418">Kinase</keyword>
<evidence type="ECO:0000259" key="11">
    <source>
        <dbReference type="PROSITE" id="PS50112"/>
    </source>
</evidence>
<dbReference type="SUPFAM" id="SSF47384">
    <property type="entry name" value="Homodimeric domain of signal transducing histidine kinase"/>
    <property type="match status" value="1"/>
</dbReference>
<evidence type="ECO:0000259" key="12">
    <source>
        <dbReference type="PROSITE" id="PS50113"/>
    </source>
</evidence>
<dbReference type="Proteomes" id="UP001208017">
    <property type="component" value="Unassembled WGS sequence"/>
</dbReference>
<dbReference type="Pfam" id="PF08448">
    <property type="entry name" value="PAS_4"/>
    <property type="match status" value="1"/>
</dbReference>
<keyword evidence="8" id="KW-0902">Two-component regulatory system</keyword>
<proteinExistence type="predicted"/>
<dbReference type="SMART" id="SM00388">
    <property type="entry name" value="HisKA"/>
    <property type="match status" value="1"/>
</dbReference>
<name>A0ABT3X6E8_9BACL</name>
<dbReference type="SMART" id="SM00086">
    <property type="entry name" value="PAC"/>
    <property type="match status" value="1"/>
</dbReference>
<dbReference type="InterPro" id="IPR036097">
    <property type="entry name" value="HisK_dim/P_sf"/>
</dbReference>
<evidence type="ECO:0000256" key="6">
    <source>
        <dbReference type="ARBA" id="ARBA00022777"/>
    </source>
</evidence>
<dbReference type="PRINTS" id="PR00344">
    <property type="entry name" value="BCTRLSENSOR"/>
</dbReference>
<dbReference type="PANTHER" id="PTHR43065">
    <property type="entry name" value="SENSOR HISTIDINE KINASE"/>
    <property type="match status" value="1"/>
</dbReference>
<dbReference type="Gene3D" id="3.30.450.20">
    <property type="entry name" value="PAS domain"/>
    <property type="match status" value="1"/>
</dbReference>
<dbReference type="SUPFAM" id="SSF55874">
    <property type="entry name" value="ATPase domain of HSP90 chaperone/DNA topoisomerase II/histidine kinase"/>
    <property type="match status" value="1"/>
</dbReference>
<dbReference type="InterPro" id="IPR004358">
    <property type="entry name" value="Sig_transdc_His_kin-like_C"/>
</dbReference>
<dbReference type="InterPro" id="IPR035965">
    <property type="entry name" value="PAS-like_dom_sf"/>
</dbReference>
<dbReference type="Pfam" id="PF02518">
    <property type="entry name" value="HATPase_c"/>
    <property type="match status" value="1"/>
</dbReference>
<dbReference type="InterPro" id="IPR000700">
    <property type="entry name" value="PAS-assoc_C"/>
</dbReference>
<keyword evidence="14" id="KW-1185">Reference proteome</keyword>
<dbReference type="SUPFAM" id="SSF55785">
    <property type="entry name" value="PYP-like sensor domain (PAS domain)"/>
    <property type="match status" value="1"/>
</dbReference>
<keyword evidence="3" id="KW-0597">Phosphoprotein</keyword>
<evidence type="ECO:0000313" key="13">
    <source>
        <dbReference type="EMBL" id="MCX7571221.1"/>
    </source>
</evidence>
<dbReference type="NCBIfam" id="TIGR00229">
    <property type="entry name" value="sensory_box"/>
    <property type="match status" value="1"/>
</dbReference>
<accession>A0ABT3X6E8</accession>
<dbReference type="Gene3D" id="1.10.287.130">
    <property type="match status" value="1"/>
</dbReference>
<dbReference type="PANTHER" id="PTHR43065:SF10">
    <property type="entry name" value="PEROXIDE STRESS-ACTIVATED HISTIDINE KINASE MAK3"/>
    <property type="match status" value="1"/>
</dbReference>
<dbReference type="CDD" id="cd00082">
    <property type="entry name" value="HisKA"/>
    <property type="match status" value="1"/>
</dbReference>
<feature type="transmembrane region" description="Helical" evidence="9">
    <location>
        <begin position="37"/>
        <end position="61"/>
    </location>
</feature>
<keyword evidence="7 13" id="KW-0067">ATP-binding</keyword>
<dbReference type="PROSITE" id="PS50112">
    <property type="entry name" value="PAS"/>
    <property type="match status" value="1"/>
</dbReference>
<dbReference type="InterPro" id="IPR001610">
    <property type="entry name" value="PAC"/>
</dbReference>
<feature type="transmembrane region" description="Helical" evidence="9">
    <location>
        <begin position="6"/>
        <end position="25"/>
    </location>
</feature>
<organism evidence="13 14">
    <name type="scientific">Tumebacillus lacus</name>
    <dbReference type="NCBI Taxonomy" id="2995335"/>
    <lineage>
        <taxon>Bacteria</taxon>
        <taxon>Bacillati</taxon>
        <taxon>Bacillota</taxon>
        <taxon>Bacilli</taxon>
        <taxon>Bacillales</taxon>
        <taxon>Alicyclobacillaceae</taxon>
        <taxon>Tumebacillus</taxon>
    </lineage>
</organism>
<sequence>MDLLLPGLHWGFAGVWLGVALFTWKRFGRLRTAGLQVWVLPLVLILSALVVTSFYAALYYTAKAGYMSGSWIDLSLSERQVETWQNIICVIGVLALLLVTERTERLQQAAVVSGLHARYRYVIEADPRAILLFDGTHWKLAEINRQARELLAAEEIDLIGQMAPEVLGRLYPDSPETASDLIRRMQVRDAIEIKQGERILGEFEWTELRDERGRMLGYMCSFRDITEEKKFQREIIQSEKLAVVGQLAAATAHEIRNPLTSIKGFLQLINQRLQGNDREDEITQYTTIMVEEVDRMEKIIRDFLLMTKPSDVMREEACLNGVIERVLVLIENQAILRNIEVSTDLTPLSSVHMHKEAIQQVVLNLMQNALEAMNIGGTLSIRTGEEPEYVWVCVHDTGCGMTEEEVANLGSPFYSTKTEGTGLGLTVSMKIIREHRGRFDVVSEKGVGTTITVRLPKQ</sequence>
<dbReference type="InterPro" id="IPR005467">
    <property type="entry name" value="His_kinase_dom"/>
</dbReference>
<dbReference type="GO" id="GO:0005524">
    <property type="term" value="F:ATP binding"/>
    <property type="evidence" value="ECO:0007669"/>
    <property type="project" value="UniProtKB-KW"/>
</dbReference>
<dbReference type="InterPro" id="IPR013656">
    <property type="entry name" value="PAS_4"/>
</dbReference>
<comment type="catalytic activity">
    <reaction evidence="1">
        <text>ATP + protein L-histidine = ADP + protein N-phospho-L-histidine.</text>
        <dbReference type="EC" id="2.7.13.3"/>
    </reaction>
</comment>
<evidence type="ECO:0000256" key="8">
    <source>
        <dbReference type="ARBA" id="ARBA00023012"/>
    </source>
</evidence>
<dbReference type="InterPro" id="IPR003594">
    <property type="entry name" value="HATPase_dom"/>
</dbReference>
<keyword evidence="9" id="KW-0472">Membrane</keyword>
<dbReference type="Pfam" id="PF00512">
    <property type="entry name" value="HisKA"/>
    <property type="match status" value="1"/>
</dbReference>
<protein>
    <recommendedName>
        <fullName evidence="2">histidine kinase</fullName>
        <ecNumber evidence="2">2.7.13.3</ecNumber>
    </recommendedName>
</protein>
<evidence type="ECO:0000259" key="10">
    <source>
        <dbReference type="PROSITE" id="PS50109"/>
    </source>
</evidence>
<dbReference type="CDD" id="cd00130">
    <property type="entry name" value="PAS"/>
    <property type="match status" value="1"/>
</dbReference>
<dbReference type="Gene3D" id="3.30.565.10">
    <property type="entry name" value="Histidine kinase-like ATPase, C-terminal domain"/>
    <property type="match status" value="1"/>
</dbReference>
<dbReference type="SMART" id="SM00387">
    <property type="entry name" value="HATPase_c"/>
    <property type="match status" value="1"/>
</dbReference>
<feature type="domain" description="PAC" evidence="12">
    <location>
        <begin position="183"/>
        <end position="237"/>
    </location>
</feature>
<dbReference type="EC" id="2.7.13.3" evidence="2"/>
<evidence type="ECO:0000256" key="1">
    <source>
        <dbReference type="ARBA" id="ARBA00000085"/>
    </source>
</evidence>
<evidence type="ECO:0000256" key="9">
    <source>
        <dbReference type="SAM" id="Phobius"/>
    </source>
</evidence>
<comment type="caution">
    <text evidence="13">The sequence shown here is derived from an EMBL/GenBank/DDBJ whole genome shotgun (WGS) entry which is preliminary data.</text>
</comment>